<dbReference type="PANTHER" id="PTHR30015:SF7">
    <property type="entry name" value="TYPE IV METHYL-DIRECTED RESTRICTION ENZYME ECOKMRR"/>
    <property type="match status" value="1"/>
</dbReference>
<feature type="domain" description="Restriction system protein Mrr-like N-terminal" evidence="2">
    <location>
        <begin position="16"/>
        <end position="96"/>
    </location>
</feature>
<dbReference type="InterPro" id="IPR011856">
    <property type="entry name" value="tRNA_endonuc-like_dom_sf"/>
</dbReference>
<gene>
    <name evidence="3" type="ORF">GCM10009007_17990</name>
</gene>
<name>A0A8J3CP97_9BURK</name>
<evidence type="ECO:0000259" key="2">
    <source>
        <dbReference type="Pfam" id="PF14338"/>
    </source>
</evidence>
<dbReference type="Pfam" id="PF04471">
    <property type="entry name" value="Mrr_cat"/>
    <property type="match status" value="1"/>
</dbReference>
<reference evidence="3" key="2">
    <citation type="submission" date="2020-09" db="EMBL/GenBank/DDBJ databases">
        <authorList>
            <person name="Sun Q."/>
            <person name="Kim S."/>
        </authorList>
    </citation>
    <scope>NUCLEOTIDE SEQUENCE</scope>
    <source>
        <strain evidence="3">KCTC 32501</strain>
    </source>
</reference>
<dbReference type="InterPro" id="IPR052906">
    <property type="entry name" value="Type_IV_Methyl-Rstrct_Enzyme"/>
</dbReference>
<dbReference type="GO" id="GO:0015666">
    <property type="term" value="F:restriction endodeoxyribonuclease activity"/>
    <property type="evidence" value="ECO:0007669"/>
    <property type="project" value="TreeGrafter"/>
</dbReference>
<dbReference type="Pfam" id="PF14338">
    <property type="entry name" value="Mrr_N"/>
    <property type="match status" value="1"/>
</dbReference>
<dbReference type="AlphaFoldDB" id="A0A8J3CP97"/>
<dbReference type="InterPro" id="IPR025745">
    <property type="entry name" value="Mrr-like_N_dom"/>
</dbReference>
<sequence length="315" mass="35444">MSKTLSRSDQLITSMYFTTLSALNQSPNGQMRKSDVLEQIEQNIPLDDWATTVYASGNTRWKSIFHLSSIGLVKGGYVVKFKGTWTITDEGRAVLNKPYDPAQFLDEVKRRYDIWKNSQIVQTTNEPAESFNEDNTILEIEEEPREVMARALKKTHETLSAELIESIKQCDPAFFERLVIQLLLKMGYGGSRQEAGRAVGQSGDNGIDGIINEDRLGLDAIYLQAKRWENSVGEPPIRDFFGALDIKGVKKGVFITTSYFTPAALKVIESNRSDKKIVLIDGARLAELMIEHDLGVSVEDTFTLKRLDSDFFSDD</sequence>
<dbReference type="InterPro" id="IPR011335">
    <property type="entry name" value="Restrct_endonuc-II-like"/>
</dbReference>
<dbReference type="Gene3D" id="3.40.1350.10">
    <property type="match status" value="1"/>
</dbReference>
<dbReference type="Proteomes" id="UP000614287">
    <property type="component" value="Unassembled WGS sequence"/>
</dbReference>
<organism evidence="3 4">
    <name type="scientific">Formosimonas limnophila</name>
    <dbReference type="NCBI Taxonomy" id="1384487"/>
    <lineage>
        <taxon>Bacteria</taxon>
        <taxon>Pseudomonadati</taxon>
        <taxon>Pseudomonadota</taxon>
        <taxon>Betaproteobacteria</taxon>
        <taxon>Burkholderiales</taxon>
        <taxon>Burkholderiaceae</taxon>
        <taxon>Formosimonas</taxon>
    </lineage>
</organism>
<reference evidence="3" key="1">
    <citation type="journal article" date="2014" name="Int. J. Syst. Evol. Microbiol.">
        <title>Complete genome sequence of Corynebacterium casei LMG S-19264T (=DSM 44701T), isolated from a smear-ripened cheese.</title>
        <authorList>
            <consortium name="US DOE Joint Genome Institute (JGI-PGF)"/>
            <person name="Walter F."/>
            <person name="Albersmeier A."/>
            <person name="Kalinowski J."/>
            <person name="Ruckert C."/>
        </authorList>
    </citation>
    <scope>NUCLEOTIDE SEQUENCE</scope>
    <source>
        <strain evidence="3">KCTC 32501</strain>
    </source>
</reference>
<dbReference type="GO" id="GO:0009307">
    <property type="term" value="P:DNA restriction-modification system"/>
    <property type="evidence" value="ECO:0007669"/>
    <property type="project" value="InterPro"/>
</dbReference>
<proteinExistence type="predicted"/>
<dbReference type="SUPFAM" id="SSF52980">
    <property type="entry name" value="Restriction endonuclease-like"/>
    <property type="match status" value="1"/>
</dbReference>
<dbReference type="GO" id="GO:0003677">
    <property type="term" value="F:DNA binding"/>
    <property type="evidence" value="ECO:0007669"/>
    <property type="project" value="InterPro"/>
</dbReference>
<evidence type="ECO:0008006" key="5">
    <source>
        <dbReference type="Google" id="ProtNLM"/>
    </source>
</evidence>
<keyword evidence="4" id="KW-1185">Reference proteome</keyword>
<dbReference type="PANTHER" id="PTHR30015">
    <property type="entry name" value="MRR RESTRICTION SYSTEM PROTEIN"/>
    <property type="match status" value="1"/>
</dbReference>
<evidence type="ECO:0000259" key="1">
    <source>
        <dbReference type="Pfam" id="PF04471"/>
    </source>
</evidence>
<protein>
    <recommendedName>
        <fullName evidence="5">Restriction endonuclease</fullName>
    </recommendedName>
</protein>
<evidence type="ECO:0000313" key="4">
    <source>
        <dbReference type="Proteomes" id="UP000614287"/>
    </source>
</evidence>
<evidence type="ECO:0000313" key="3">
    <source>
        <dbReference type="EMBL" id="GHA77349.1"/>
    </source>
</evidence>
<comment type="caution">
    <text evidence="3">The sequence shown here is derived from an EMBL/GenBank/DDBJ whole genome shotgun (WGS) entry which is preliminary data.</text>
</comment>
<accession>A0A8J3CP97</accession>
<dbReference type="InterPro" id="IPR007560">
    <property type="entry name" value="Restrct_endonuc_IV_Mrr"/>
</dbReference>
<dbReference type="EMBL" id="BMZG01000009">
    <property type="protein sequence ID" value="GHA77349.1"/>
    <property type="molecule type" value="Genomic_DNA"/>
</dbReference>
<feature type="domain" description="Restriction endonuclease type IV Mrr" evidence="1">
    <location>
        <begin position="167"/>
        <end position="289"/>
    </location>
</feature>